<dbReference type="InterPro" id="IPR017896">
    <property type="entry name" value="4Fe4S_Fe-S-bd"/>
</dbReference>
<dbReference type="InterPro" id="IPR017900">
    <property type="entry name" value="4Fe4S_Fe_S_CS"/>
</dbReference>
<accession>A0A9D1IB69</accession>
<comment type="caution">
    <text evidence="7">The sequence shown here is derived from an EMBL/GenBank/DDBJ whole genome shotgun (WGS) entry which is preliminary data.</text>
</comment>
<keyword evidence="4" id="KW-0408">Iron</keyword>
<reference evidence="7" key="2">
    <citation type="journal article" date="2021" name="PeerJ">
        <title>Extensive microbial diversity within the chicken gut microbiome revealed by metagenomics and culture.</title>
        <authorList>
            <person name="Gilroy R."/>
            <person name="Ravi A."/>
            <person name="Getino M."/>
            <person name="Pursley I."/>
            <person name="Horton D.L."/>
            <person name="Alikhan N.F."/>
            <person name="Baker D."/>
            <person name="Gharbi K."/>
            <person name="Hall N."/>
            <person name="Watson M."/>
            <person name="Adriaenssens E.M."/>
            <person name="Foster-Nyarko E."/>
            <person name="Jarju S."/>
            <person name="Secka A."/>
            <person name="Antonio M."/>
            <person name="Oren A."/>
            <person name="Chaudhuri R.R."/>
            <person name="La Ragione R."/>
            <person name="Hildebrand F."/>
            <person name="Pallen M.J."/>
        </authorList>
    </citation>
    <scope>NUCLEOTIDE SEQUENCE</scope>
    <source>
        <strain evidence="7">ChiHcec3-11533</strain>
    </source>
</reference>
<name>A0A9D1IB69_9FIRM</name>
<proteinExistence type="predicted"/>
<dbReference type="PANTHER" id="PTHR43724:SF1">
    <property type="entry name" value="PYRUVATE SYNTHASE SUBUNIT PORD"/>
    <property type="match status" value="1"/>
</dbReference>
<reference evidence="7" key="1">
    <citation type="submission" date="2020-10" db="EMBL/GenBank/DDBJ databases">
        <authorList>
            <person name="Gilroy R."/>
        </authorList>
    </citation>
    <scope>NUCLEOTIDE SEQUENCE</scope>
    <source>
        <strain evidence="7">ChiHcec3-11533</strain>
    </source>
</reference>
<gene>
    <name evidence="7" type="ORF">IAB02_04325</name>
</gene>
<evidence type="ECO:0000256" key="4">
    <source>
        <dbReference type="ARBA" id="ARBA00023004"/>
    </source>
</evidence>
<feature type="domain" description="4Fe-4S ferredoxin-type" evidence="6">
    <location>
        <begin position="186"/>
        <end position="214"/>
    </location>
</feature>
<evidence type="ECO:0000256" key="1">
    <source>
        <dbReference type="ARBA" id="ARBA00022485"/>
    </source>
</evidence>
<dbReference type="PROSITE" id="PS00198">
    <property type="entry name" value="4FE4S_FER_1"/>
    <property type="match status" value="1"/>
</dbReference>
<keyword evidence="5" id="KW-0411">Iron-sulfur</keyword>
<dbReference type="GO" id="GO:0051539">
    <property type="term" value="F:4 iron, 4 sulfur cluster binding"/>
    <property type="evidence" value="ECO:0007669"/>
    <property type="project" value="UniProtKB-KW"/>
</dbReference>
<dbReference type="SUPFAM" id="SSF54862">
    <property type="entry name" value="4Fe-4S ferredoxins"/>
    <property type="match status" value="1"/>
</dbReference>
<evidence type="ECO:0000256" key="2">
    <source>
        <dbReference type="ARBA" id="ARBA00022723"/>
    </source>
</evidence>
<keyword evidence="3" id="KW-0677">Repeat</keyword>
<keyword evidence="2" id="KW-0479">Metal-binding</keyword>
<evidence type="ECO:0000313" key="8">
    <source>
        <dbReference type="Proteomes" id="UP000824072"/>
    </source>
</evidence>
<dbReference type="AlphaFoldDB" id="A0A9D1IB69"/>
<keyword evidence="1" id="KW-0004">4Fe-4S</keyword>
<dbReference type="Proteomes" id="UP000824072">
    <property type="component" value="Unassembled WGS sequence"/>
</dbReference>
<dbReference type="PROSITE" id="PS51379">
    <property type="entry name" value="4FE4S_FER_2"/>
    <property type="match status" value="2"/>
</dbReference>
<evidence type="ECO:0000313" key="7">
    <source>
        <dbReference type="EMBL" id="HIU33768.1"/>
    </source>
</evidence>
<organism evidence="7 8">
    <name type="scientific">Candidatus Pullichristensenella excrementigallinarum</name>
    <dbReference type="NCBI Taxonomy" id="2840907"/>
    <lineage>
        <taxon>Bacteria</taxon>
        <taxon>Bacillati</taxon>
        <taxon>Bacillota</taxon>
        <taxon>Clostridia</taxon>
        <taxon>Candidatus Pullichristensenella</taxon>
    </lineage>
</organism>
<protein>
    <submittedName>
        <fullName evidence="7">DUF362 domain-containing protein</fullName>
    </submittedName>
</protein>
<dbReference type="Pfam" id="PF04015">
    <property type="entry name" value="DUF362"/>
    <property type="match status" value="1"/>
</dbReference>
<evidence type="ECO:0000256" key="3">
    <source>
        <dbReference type="ARBA" id="ARBA00022737"/>
    </source>
</evidence>
<dbReference type="Gene3D" id="3.30.70.20">
    <property type="match status" value="1"/>
</dbReference>
<dbReference type="EMBL" id="DVMU01000092">
    <property type="protein sequence ID" value="HIU33768.1"/>
    <property type="molecule type" value="Genomic_DNA"/>
</dbReference>
<dbReference type="GO" id="GO:0046872">
    <property type="term" value="F:metal ion binding"/>
    <property type="evidence" value="ECO:0007669"/>
    <property type="project" value="UniProtKB-KW"/>
</dbReference>
<evidence type="ECO:0000259" key="6">
    <source>
        <dbReference type="PROSITE" id="PS51379"/>
    </source>
</evidence>
<dbReference type="Pfam" id="PF12838">
    <property type="entry name" value="Fer4_7"/>
    <property type="match status" value="1"/>
</dbReference>
<evidence type="ECO:0000256" key="5">
    <source>
        <dbReference type="ARBA" id="ARBA00023014"/>
    </source>
</evidence>
<feature type="domain" description="4Fe-4S ferredoxin-type" evidence="6">
    <location>
        <begin position="215"/>
        <end position="244"/>
    </location>
</feature>
<dbReference type="PANTHER" id="PTHR43724">
    <property type="entry name" value="PYRUVATE SYNTHASE SUBUNIT PORD"/>
    <property type="match status" value="1"/>
</dbReference>
<dbReference type="InterPro" id="IPR007160">
    <property type="entry name" value="DUF362"/>
</dbReference>
<sequence length="368" mass="40146">MASKVYFTNLRTVGSEPITEKLIRLLKTAGIEKIDFRNKFTAIKLHFGEPGNLAFLRPEYARAVADLVRDLGGRPFVTDCSTLYTGQRKNALDHLDTAYRHGYNPFVLGCHTIIGDGLKGEDDVSVPIPGEYVHNAKIGRAIMDADVLLSLTHFKMHEGTGIGGVLKNLGMGCGSSRGKAEMHESEKPQANAQTCVGCGVCRDNCAHSAIEIRNGRAFVDYDRCKGCGRCIGVCPTKAMRPTEENGCEILARKVAEYSLAVCQGRPNFHISLVIDVSPFCDCYGCNDVPVIPDVGMFASFDPVALDKACADAVNRQKISSDSLLAERPPIAHADHIHTLHPETRWEAGIEQGVRVGLGDDHYELISME</sequence>